<name>A0A1I2K6S2_9ACTN</name>
<evidence type="ECO:0000313" key="10">
    <source>
        <dbReference type="Proteomes" id="UP000198589"/>
    </source>
</evidence>
<dbReference type="EMBL" id="FOND01000020">
    <property type="protein sequence ID" value="SFF62822.1"/>
    <property type="molecule type" value="Genomic_DNA"/>
</dbReference>
<keyword evidence="10" id="KW-1185">Reference proteome</keyword>
<feature type="active site" description="Proton donor/acceptor" evidence="4">
    <location>
        <position position="434"/>
    </location>
</feature>
<evidence type="ECO:0000259" key="8">
    <source>
        <dbReference type="PROSITE" id="PS51387"/>
    </source>
</evidence>
<dbReference type="InterPro" id="IPR016169">
    <property type="entry name" value="FAD-bd_PCMH_sub2"/>
</dbReference>
<dbReference type="GO" id="GO:0008609">
    <property type="term" value="F:alkylglycerone-phosphate synthase activity"/>
    <property type="evidence" value="ECO:0007669"/>
    <property type="project" value="InterPro"/>
</dbReference>
<dbReference type="Pfam" id="PF01565">
    <property type="entry name" value="FAD_binding_4"/>
    <property type="match status" value="1"/>
</dbReference>
<dbReference type="InterPro" id="IPR016166">
    <property type="entry name" value="FAD-bd_PCMH"/>
</dbReference>
<evidence type="ECO:0000256" key="2">
    <source>
        <dbReference type="ARBA" id="ARBA00022630"/>
    </source>
</evidence>
<dbReference type="GO" id="GO:0008610">
    <property type="term" value="P:lipid biosynthetic process"/>
    <property type="evidence" value="ECO:0007669"/>
    <property type="project" value="InterPro"/>
</dbReference>
<comment type="similarity">
    <text evidence="1">Belongs to the FAD-binding oxidoreductase/transferase type 4 family.</text>
</comment>
<dbReference type="InterPro" id="IPR004113">
    <property type="entry name" value="FAD-bd_oxidored_4_C"/>
</dbReference>
<dbReference type="AlphaFoldDB" id="A0A1I2K6S2"/>
<dbReference type="STRING" id="1798228.SAMN05216574_1204"/>
<dbReference type="SUPFAM" id="SSF56176">
    <property type="entry name" value="FAD-binding/transporter-associated domain-like"/>
    <property type="match status" value="1"/>
</dbReference>
<dbReference type="Pfam" id="PF02913">
    <property type="entry name" value="FAD-oxidase_C"/>
    <property type="match status" value="1"/>
</dbReference>
<dbReference type="Gene3D" id="3.30.465.10">
    <property type="match status" value="1"/>
</dbReference>
<dbReference type="InterPro" id="IPR006094">
    <property type="entry name" value="Oxid_FAD_bind_N"/>
</dbReference>
<feature type="domain" description="FAD-binding PCMH-type" evidence="8">
    <location>
        <begin position="87"/>
        <end position="266"/>
    </location>
</feature>
<dbReference type="Proteomes" id="UP000198589">
    <property type="component" value="Unassembled WGS sequence"/>
</dbReference>
<evidence type="ECO:0000256" key="6">
    <source>
        <dbReference type="PIRSR" id="PIRSR625650-3"/>
    </source>
</evidence>
<evidence type="ECO:0000313" key="9">
    <source>
        <dbReference type="EMBL" id="SFF62822.1"/>
    </source>
</evidence>
<gene>
    <name evidence="9" type="ORF">SAMN05216574_1204</name>
</gene>
<keyword evidence="2" id="KW-0285">Flavoprotein</keyword>
<dbReference type="OrthoDB" id="9811557at2"/>
<dbReference type="PANTHER" id="PTHR46568:SF1">
    <property type="entry name" value="ALKYLDIHYDROXYACETONEPHOSPHATE SYNTHASE, PEROXISOMAL"/>
    <property type="match status" value="1"/>
</dbReference>
<evidence type="ECO:0000256" key="3">
    <source>
        <dbReference type="ARBA" id="ARBA00022827"/>
    </source>
</evidence>
<dbReference type="PROSITE" id="PS51387">
    <property type="entry name" value="FAD_PCMH"/>
    <property type="match status" value="1"/>
</dbReference>
<dbReference type="InterPro" id="IPR016164">
    <property type="entry name" value="FAD-linked_Oxase-like_C"/>
</dbReference>
<proteinExistence type="inferred from homology"/>
<organism evidence="9 10">
    <name type="scientific">Blastococcus tunisiensis</name>
    <dbReference type="NCBI Taxonomy" id="1798228"/>
    <lineage>
        <taxon>Bacteria</taxon>
        <taxon>Bacillati</taxon>
        <taxon>Actinomycetota</taxon>
        <taxon>Actinomycetes</taxon>
        <taxon>Geodermatophilales</taxon>
        <taxon>Geodermatophilaceae</taxon>
        <taxon>Blastococcus</taxon>
    </lineage>
</organism>
<feature type="binding site" evidence="6">
    <location>
        <begin position="250"/>
        <end position="256"/>
    </location>
    <ligand>
        <name>FAD</name>
        <dbReference type="ChEBI" id="CHEBI:57692"/>
    </ligand>
</feature>
<feature type="binding site" evidence="6">
    <location>
        <begin position="119"/>
        <end position="125"/>
    </location>
    <ligand>
        <name>FAD</name>
        <dbReference type="ChEBI" id="CHEBI:57692"/>
    </ligand>
</feature>
<accession>A0A1I2K6S2</accession>
<dbReference type="PANTHER" id="PTHR46568">
    <property type="entry name" value="ALKYLDIHYDROXYACETONEPHOSPHATE SYNTHASE, PEROXISOMAL"/>
    <property type="match status" value="1"/>
</dbReference>
<sequence length="516" mass="54301">MTAERSWWGWGTTDRALPDDECVQLARLVPGLPDRPRSVPRVGDLALPPSRLAAPAALPVTTEPAVRAAHTYGKAYRDVVRALSGDLAGAPDAVAHPSTEDDVVRLLDWAGSAGVVVVPFGGGSSVVGGVEYRGDRPWLSLDLTRLDRVLEVDAVSRAARIQGGALGPVLEEQLRPHGLTLRHFPQSFEFSTLGGWLATRAGGHYATLHTHIDDLVESLRVVTPAGVSESWRLPGSGAGPSPDRLFLGSEGTLGVITEAWMRLQDRPRFRASTSATFASMVEATAAVRAIAQAGVHPANCRLLDPGEAALSGASTAGECVLVLGVESAGLPVEGRLAELTGLARDHGGVVAAAEDSAAGAWRSSFLRMPYVRDGLARMSAIVETFETACTWDRVAELYGTVQAEVGAAVREVTGAPGLVNCRFTHVYPDGAAPYFTVIAAGRPGSEVAMWDDVKTAATELLGRLGATVTHHHAVGRDHRPGYDRQRPEPFALALRAAKAALDPAGILNPGVLVDAV</sequence>
<evidence type="ECO:0000256" key="4">
    <source>
        <dbReference type="PIRSR" id="PIRSR625650-1"/>
    </source>
</evidence>
<dbReference type="Gene3D" id="3.40.462.40">
    <property type="entry name" value="FAD-linked oxidase, cap domain/gating helix"/>
    <property type="match status" value="1"/>
</dbReference>
<feature type="site" description="Important for enzyme activity" evidence="7">
    <location>
        <position position="301"/>
    </location>
</feature>
<reference evidence="10" key="1">
    <citation type="submission" date="2016-10" db="EMBL/GenBank/DDBJ databases">
        <authorList>
            <person name="Varghese N."/>
            <person name="Submissions S."/>
        </authorList>
    </citation>
    <scope>NUCLEOTIDE SEQUENCE [LARGE SCALE GENOMIC DNA]</scope>
    <source>
        <strain evidence="10">DSM 46838</strain>
    </source>
</reference>
<dbReference type="RefSeq" id="WP_092202536.1">
    <property type="nucleotide sequence ID" value="NZ_FOND01000020.1"/>
</dbReference>
<comment type="cofactor">
    <cofactor evidence="6">
        <name>FAD</name>
        <dbReference type="ChEBI" id="CHEBI:57692"/>
    </cofactor>
</comment>
<protein>
    <submittedName>
        <fullName evidence="9">Alkyldihydroxyacetonephosphate synthase</fullName>
    </submittedName>
</protein>
<dbReference type="InterPro" id="IPR025650">
    <property type="entry name" value="Alkyl-DHAP_Synthase"/>
</dbReference>
<dbReference type="GO" id="GO:0071949">
    <property type="term" value="F:FAD binding"/>
    <property type="evidence" value="ECO:0007669"/>
    <property type="project" value="InterPro"/>
</dbReference>
<keyword evidence="3 6" id="KW-0274">FAD</keyword>
<dbReference type="InterPro" id="IPR036318">
    <property type="entry name" value="FAD-bd_PCMH-like_sf"/>
</dbReference>
<evidence type="ECO:0000256" key="1">
    <source>
        <dbReference type="ARBA" id="ARBA00008000"/>
    </source>
</evidence>
<evidence type="ECO:0000256" key="5">
    <source>
        <dbReference type="PIRSR" id="PIRSR625650-2"/>
    </source>
</evidence>
<dbReference type="SUPFAM" id="SSF55103">
    <property type="entry name" value="FAD-linked oxidases, C-terminal domain"/>
    <property type="match status" value="1"/>
</dbReference>
<evidence type="ECO:0000256" key="7">
    <source>
        <dbReference type="PIRSR" id="PIRSR625650-4"/>
    </source>
</evidence>
<feature type="binding site" evidence="5">
    <location>
        <position position="372"/>
    </location>
    <ligand>
        <name>substrate</name>
    </ligand>
</feature>